<proteinExistence type="predicted"/>
<evidence type="ECO:0000313" key="3">
    <source>
        <dbReference type="Proteomes" id="UP000192578"/>
    </source>
</evidence>
<dbReference type="EMBL" id="MTYJ01000020">
    <property type="protein sequence ID" value="OQV22020.1"/>
    <property type="molecule type" value="Genomic_DNA"/>
</dbReference>
<keyword evidence="3" id="KW-1185">Reference proteome</keyword>
<dbReference type="SUPFAM" id="SSF52540">
    <property type="entry name" value="P-loop containing nucleoside triphosphate hydrolases"/>
    <property type="match status" value="1"/>
</dbReference>
<evidence type="ECO:0000256" key="1">
    <source>
        <dbReference type="SAM" id="Coils"/>
    </source>
</evidence>
<dbReference type="OrthoDB" id="10669883at2759"/>
<comment type="caution">
    <text evidence="2">The sequence shown here is derived from an EMBL/GenBank/DDBJ whole genome shotgun (WGS) entry which is preliminary data.</text>
</comment>
<name>A0A1W0X3P1_HYPEX</name>
<organism evidence="2 3">
    <name type="scientific">Hypsibius exemplaris</name>
    <name type="common">Freshwater tardigrade</name>
    <dbReference type="NCBI Taxonomy" id="2072580"/>
    <lineage>
        <taxon>Eukaryota</taxon>
        <taxon>Metazoa</taxon>
        <taxon>Ecdysozoa</taxon>
        <taxon>Tardigrada</taxon>
        <taxon>Eutardigrada</taxon>
        <taxon>Parachela</taxon>
        <taxon>Hypsibioidea</taxon>
        <taxon>Hypsibiidae</taxon>
        <taxon>Hypsibius</taxon>
    </lineage>
</organism>
<accession>A0A1W0X3P1</accession>
<dbReference type="InterPro" id="IPR027417">
    <property type="entry name" value="P-loop_NTPase"/>
</dbReference>
<gene>
    <name evidence="2" type="ORF">BV898_04230</name>
</gene>
<evidence type="ECO:0008006" key="4">
    <source>
        <dbReference type="Google" id="ProtNLM"/>
    </source>
</evidence>
<dbReference type="Proteomes" id="UP000192578">
    <property type="component" value="Unassembled WGS sequence"/>
</dbReference>
<dbReference type="Gene3D" id="3.40.50.300">
    <property type="entry name" value="P-loop containing nucleotide triphosphate hydrolases"/>
    <property type="match status" value="1"/>
</dbReference>
<protein>
    <recommendedName>
        <fullName evidence="4">ABC transporter domain-containing protein</fullName>
    </recommendedName>
</protein>
<dbReference type="AlphaFoldDB" id="A0A1W0X3P1"/>
<keyword evidence="1" id="KW-0175">Coiled coil</keyword>
<sequence>MGGGGSKGPLVDVDAIHRQHAAAIAESQRIFQEQQAQAHAQHTQMIAAIRQGNDQERQRMEAAYQAEQARLKREREVEQERYEMRINAMIKSVTDAEQHVKDLEIELRKPILDREAKVSFVNSLGLDIKQNEKLLLVGPKGMGKSTFMWLLNAGEKPVPSISDGTVEIVQLQKFVDSIGLTGWSTEELLKLLVLMIYDGIPKDLIIFGNDRIDIPLTNLGLLGINNPMIVMMFGDFWQKYEPRKGGRQRIHLLEDNHGVRRVQPVEDLDMVYNLDVYADIKEFGRGTPITHHDNLDGLVRNRCEKAKIRPFQHLLDILGKTFTVKAGENDHGTEMLFRFIYIYEKKFGKDRLAFMNKATLQDFANLP</sequence>
<evidence type="ECO:0000313" key="2">
    <source>
        <dbReference type="EMBL" id="OQV22020.1"/>
    </source>
</evidence>
<feature type="coiled-coil region" evidence="1">
    <location>
        <begin position="57"/>
        <end position="106"/>
    </location>
</feature>
<reference evidence="3" key="1">
    <citation type="submission" date="2017-01" db="EMBL/GenBank/DDBJ databases">
        <title>Comparative genomics of anhydrobiosis in the tardigrade Hypsibius dujardini.</title>
        <authorList>
            <person name="Yoshida Y."/>
            <person name="Koutsovoulos G."/>
            <person name="Laetsch D."/>
            <person name="Stevens L."/>
            <person name="Kumar S."/>
            <person name="Horikawa D."/>
            <person name="Ishino K."/>
            <person name="Komine S."/>
            <person name="Tomita M."/>
            <person name="Blaxter M."/>
            <person name="Arakawa K."/>
        </authorList>
    </citation>
    <scope>NUCLEOTIDE SEQUENCE [LARGE SCALE GENOMIC DNA]</scope>
    <source>
        <strain evidence="3">Z151</strain>
    </source>
</reference>